<evidence type="ECO:0000256" key="1">
    <source>
        <dbReference type="ARBA" id="ARBA00010641"/>
    </source>
</evidence>
<dbReference type="InterPro" id="IPR007627">
    <property type="entry name" value="RNA_pol_sigma70_r2"/>
</dbReference>
<organism evidence="8 9">
    <name type="scientific">Frigoriglobus tundricola</name>
    <dbReference type="NCBI Taxonomy" id="2774151"/>
    <lineage>
        <taxon>Bacteria</taxon>
        <taxon>Pseudomonadati</taxon>
        <taxon>Planctomycetota</taxon>
        <taxon>Planctomycetia</taxon>
        <taxon>Gemmatales</taxon>
        <taxon>Gemmataceae</taxon>
        <taxon>Frigoriglobus</taxon>
    </lineage>
</organism>
<comment type="similarity">
    <text evidence="1">Belongs to the sigma-70 factor family. ECF subfamily.</text>
</comment>
<dbReference type="SUPFAM" id="SSF88659">
    <property type="entry name" value="Sigma3 and sigma4 domains of RNA polymerase sigma factors"/>
    <property type="match status" value="1"/>
</dbReference>
<reference evidence="9" key="1">
    <citation type="submission" date="2020-05" db="EMBL/GenBank/DDBJ databases">
        <title>Frigoriglobus tundricola gen. nov., sp. nov., a psychrotolerant cellulolytic planctomycete of the family Gemmataceae with two divergent copies of 16S rRNA gene.</title>
        <authorList>
            <person name="Kulichevskaya I.S."/>
            <person name="Ivanova A.A."/>
            <person name="Naumoff D.G."/>
            <person name="Beletsky A.V."/>
            <person name="Rijpstra W.I.C."/>
            <person name="Sinninghe Damste J.S."/>
            <person name="Mardanov A.V."/>
            <person name="Ravin N.V."/>
            <person name="Dedysh S.N."/>
        </authorList>
    </citation>
    <scope>NUCLEOTIDE SEQUENCE [LARGE SCALE GENOMIC DNA]</scope>
    <source>
        <strain evidence="9">PL17</strain>
    </source>
</reference>
<dbReference type="KEGG" id="ftj:FTUN_8653"/>
<dbReference type="AlphaFoldDB" id="A0A6M5Z5N8"/>
<keyword evidence="9" id="KW-1185">Reference proteome</keyword>
<evidence type="ECO:0000256" key="4">
    <source>
        <dbReference type="ARBA" id="ARBA00023125"/>
    </source>
</evidence>
<feature type="domain" description="RNA polymerase sigma factor 70 region 4 type 2" evidence="7">
    <location>
        <begin position="135"/>
        <end position="185"/>
    </location>
</feature>
<gene>
    <name evidence="8" type="ORF">FTUN_8653</name>
</gene>
<dbReference type="Gene3D" id="1.10.10.10">
    <property type="entry name" value="Winged helix-like DNA-binding domain superfamily/Winged helix DNA-binding domain"/>
    <property type="match status" value="1"/>
</dbReference>
<feature type="domain" description="RNA polymerase sigma-70 region 2" evidence="6">
    <location>
        <begin position="40"/>
        <end position="102"/>
    </location>
</feature>
<dbReference type="GO" id="GO:0003677">
    <property type="term" value="F:DNA binding"/>
    <property type="evidence" value="ECO:0007669"/>
    <property type="project" value="UniProtKB-KW"/>
</dbReference>
<dbReference type="SUPFAM" id="SSF69304">
    <property type="entry name" value="Tricorn protease N-terminal domain"/>
    <property type="match status" value="1"/>
</dbReference>
<dbReference type="GO" id="GO:0006352">
    <property type="term" value="P:DNA-templated transcription initiation"/>
    <property type="evidence" value="ECO:0007669"/>
    <property type="project" value="InterPro"/>
</dbReference>
<dbReference type="InterPro" id="IPR039425">
    <property type="entry name" value="RNA_pol_sigma-70-like"/>
</dbReference>
<keyword evidence="5" id="KW-0804">Transcription</keyword>
<dbReference type="Gene3D" id="1.10.1740.10">
    <property type="match status" value="1"/>
</dbReference>
<dbReference type="Proteomes" id="UP000503447">
    <property type="component" value="Chromosome"/>
</dbReference>
<dbReference type="EMBL" id="CP053452">
    <property type="protein sequence ID" value="QJX01015.1"/>
    <property type="molecule type" value="Genomic_DNA"/>
</dbReference>
<accession>A0A6M5Z5N8</accession>
<dbReference type="Pfam" id="PF08281">
    <property type="entry name" value="Sigma70_r4_2"/>
    <property type="match status" value="1"/>
</dbReference>
<evidence type="ECO:0000313" key="9">
    <source>
        <dbReference type="Proteomes" id="UP000503447"/>
    </source>
</evidence>
<evidence type="ECO:0000259" key="7">
    <source>
        <dbReference type="Pfam" id="PF08281"/>
    </source>
</evidence>
<evidence type="ECO:0000259" key="6">
    <source>
        <dbReference type="Pfam" id="PF04542"/>
    </source>
</evidence>
<dbReference type="SUPFAM" id="SSF88946">
    <property type="entry name" value="Sigma2 domain of RNA polymerase sigma factors"/>
    <property type="match status" value="1"/>
</dbReference>
<dbReference type="PANTHER" id="PTHR43133">
    <property type="entry name" value="RNA POLYMERASE ECF-TYPE SIGMA FACTO"/>
    <property type="match status" value="1"/>
</dbReference>
<dbReference type="NCBIfam" id="TIGR02937">
    <property type="entry name" value="sigma70-ECF"/>
    <property type="match status" value="1"/>
</dbReference>
<dbReference type="PANTHER" id="PTHR43133:SF8">
    <property type="entry name" value="RNA POLYMERASE SIGMA FACTOR HI_1459-RELATED"/>
    <property type="match status" value="1"/>
</dbReference>
<evidence type="ECO:0000313" key="8">
    <source>
        <dbReference type="EMBL" id="QJX01015.1"/>
    </source>
</evidence>
<protein>
    <recommendedName>
        <fullName evidence="10">HTH luxR-type domain-containing protein</fullName>
    </recommendedName>
</protein>
<keyword evidence="4" id="KW-0238">DNA-binding</keyword>
<dbReference type="InterPro" id="IPR013325">
    <property type="entry name" value="RNA_pol_sigma_r2"/>
</dbReference>
<dbReference type="InterPro" id="IPR013324">
    <property type="entry name" value="RNA_pol_sigma_r3/r4-like"/>
</dbReference>
<dbReference type="InterPro" id="IPR013249">
    <property type="entry name" value="RNA_pol_sigma70_r4_t2"/>
</dbReference>
<dbReference type="Pfam" id="PF04542">
    <property type="entry name" value="Sigma70_r2"/>
    <property type="match status" value="1"/>
</dbReference>
<dbReference type="GO" id="GO:0016987">
    <property type="term" value="F:sigma factor activity"/>
    <property type="evidence" value="ECO:0007669"/>
    <property type="project" value="UniProtKB-KW"/>
</dbReference>
<proteinExistence type="inferred from homology"/>
<sequence>MFTEKFGSLCTALQLLQPETDGELLRRFVLDRDEQAFARLVARYGRFVLATCRRIVPDVHLADDAFQATFLVLARKANALDGTRRLGPWLYGVAVNVATRARDGLGRRRRHETLTRAVPETATPPQVPDDAVRVLDEEITALSSALREAVVLCELQGLSRKEAAEKLGIAEGTLSSRLAAARKKLAERLTSRGVSPAMAVAVTIVPERLHAATVATAVGQVPPGSRLHLLPHSGTEVTLLATLKVCAALAVLVVLLVFGGRRGGESAAAPVPKDSPDPGVIWLKHEKRHKLVAYKPSGKKVTEINARDAYLDTRTGLIWTYDPKAGKVTGTNLDGANVKEVACPGHFFGFSDDGTKVMFAGTAGEPRNKPAGEEPLWLNGCRLHYQDVTGKGDVTATDIPLNPHGWFHWLPDGKGVIKAEPMTMKAFVLHSMFNAETKKTSSLGDRDSSPRIDVRQMLCGISPDGEWLFTQNYVPANLVLSRVPFRGGDPERLATPELRPAWALPSPNGRLVACLGYATPRSDKAPGRVPAVRVVNVRTREVSEGTRHEDGV</sequence>
<evidence type="ECO:0000256" key="3">
    <source>
        <dbReference type="ARBA" id="ARBA00023082"/>
    </source>
</evidence>
<evidence type="ECO:0008006" key="10">
    <source>
        <dbReference type="Google" id="ProtNLM"/>
    </source>
</evidence>
<dbReference type="InterPro" id="IPR036388">
    <property type="entry name" value="WH-like_DNA-bd_sf"/>
</dbReference>
<evidence type="ECO:0000256" key="5">
    <source>
        <dbReference type="ARBA" id="ARBA00023163"/>
    </source>
</evidence>
<evidence type="ECO:0000256" key="2">
    <source>
        <dbReference type="ARBA" id="ARBA00023015"/>
    </source>
</evidence>
<dbReference type="InterPro" id="IPR011042">
    <property type="entry name" value="6-blade_b-propeller_TolB-like"/>
</dbReference>
<dbReference type="InterPro" id="IPR014284">
    <property type="entry name" value="RNA_pol_sigma-70_dom"/>
</dbReference>
<keyword evidence="3" id="KW-0731">Sigma factor</keyword>
<dbReference type="CDD" id="cd06171">
    <property type="entry name" value="Sigma70_r4"/>
    <property type="match status" value="1"/>
</dbReference>
<keyword evidence="2" id="KW-0805">Transcription regulation</keyword>
<name>A0A6M5Z5N8_9BACT</name>
<dbReference type="Gene3D" id="2.120.10.30">
    <property type="entry name" value="TolB, C-terminal domain"/>
    <property type="match status" value="1"/>
</dbReference>